<dbReference type="InterPro" id="IPR001841">
    <property type="entry name" value="Znf_RING"/>
</dbReference>
<dbReference type="SMART" id="SM00647">
    <property type="entry name" value="IBR"/>
    <property type="match status" value="1"/>
</dbReference>
<evidence type="ECO:0000256" key="9">
    <source>
        <dbReference type="ARBA" id="ARBA00022771"/>
    </source>
</evidence>
<sequence length="551" mass="62631">MENAHGGEREPSPEEESESREGQLLREMMLRARREAEEGPQVPDEQLHSNDQLQRDEMLALEAIYGDIISIFGEEFGMRSFQILVHCEIPDGISVSAELFQGVDDSRLFHSFNVQHLAPISLTCLMPLSYPSRHPPCFTLTVQWLDRVKVSSLCRMLDLIWAQQPGQEVVYEWVQWLQSSALSHLGFDDEIAIHHSDSMMGPVDVRAVGEIVPVESVVQCLISYNEDQCHESFLSGLHTCMICLSEYTGVDFIKLPCQQYFCRRCMETYSRMHVKEGTVLKLLCPDDKCQSDVPPNLLKRLLGDADFERWERLILQKTLDSMADAAYCPRCETICLEDEEKNAQCSKCFFSFCTLCRLHRHIGERCVGITPEEKLLSLQERQKVRRLSKGDLEKTISLAKEMFSIKEVLRLCVQCPYCDIGISRVSGCNHMVSGNCGRSFCYGCGVAGCLGCDSSKARNDPEKVKKLDVTRFLTAQTDADASTERRKEPTIIRSRQYPCPSCHQPNSKVGNNNHIFCRACQVHYCALCRKVVRKYAEHYGPRGCKQHSVDP</sequence>
<evidence type="ECO:0000256" key="4">
    <source>
        <dbReference type="ARBA" id="ARBA00005884"/>
    </source>
</evidence>
<keyword evidence="8" id="KW-0677">Repeat</keyword>
<dbReference type="PROSITE" id="PS50089">
    <property type="entry name" value="ZF_RING_2"/>
    <property type="match status" value="1"/>
</dbReference>
<evidence type="ECO:0000256" key="12">
    <source>
        <dbReference type="PROSITE-ProRule" id="PRU00024"/>
    </source>
</evidence>
<dbReference type="InterPro" id="IPR002867">
    <property type="entry name" value="IBR_dom"/>
</dbReference>
<dbReference type="InterPro" id="IPR031127">
    <property type="entry name" value="E3_UB_ligase_RBR"/>
</dbReference>
<evidence type="ECO:0000259" key="16">
    <source>
        <dbReference type="PROSITE" id="PS50908"/>
    </source>
</evidence>
<comment type="catalytic activity">
    <reaction evidence="1">
        <text>[E2 ubiquitin-conjugating enzyme]-S-ubiquitinyl-L-cysteine + [acceptor protein]-L-lysine = [E2 ubiquitin-conjugating enzyme]-L-cysteine + [acceptor protein]-N(6)-ubiquitinyl-L-lysine.</text>
        <dbReference type="EC" id="2.3.2.31"/>
    </reaction>
</comment>
<dbReference type="InterPro" id="IPR006575">
    <property type="entry name" value="RWD_dom"/>
</dbReference>
<evidence type="ECO:0000256" key="11">
    <source>
        <dbReference type="ARBA" id="ARBA00022833"/>
    </source>
</evidence>
<evidence type="ECO:0000256" key="8">
    <source>
        <dbReference type="ARBA" id="ARBA00022737"/>
    </source>
</evidence>
<evidence type="ECO:0000256" key="3">
    <source>
        <dbReference type="ARBA" id="ARBA00003976"/>
    </source>
</evidence>
<comment type="similarity">
    <text evidence="4">Belongs to the RBR family. Ariadne subfamily.</text>
</comment>
<evidence type="ECO:0000313" key="19">
    <source>
        <dbReference type="Proteomes" id="UP001497457"/>
    </source>
</evidence>
<evidence type="ECO:0000256" key="10">
    <source>
        <dbReference type="ARBA" id="ARBA00022786"/>
    </source>
</evidence>
<dbReference type="EC" id="2.3.2.31" evidence="5"/>
<keyword evidence="7" id="KW-0479">Metal-binding</keyword>
<dbReference type="PROSITE" id="PS50119">
    <property type="entry name" value="ZF_BBOX"/>
    <property type="match status" value="1"/>
</dbReference>
<evidence type="ECO:0000259" key="17">
    <source>
        <dbReference type="PROSITE" id="PS51873"/>
    </source>
</evidence>
<dbReference type="Gene3D" id="3.30.40.10">
    <property type="entry name" value="Zinc/RING finger domain, C3HC4 (zinc finger)"/>
    <property type="match status" value="1"/>
</dbReference>
<feature type="region of interest" description="Disordered" evidence="13">
    <location>
        <begin position="1"/>
        <end position="50"/>
    </location>
</feature>
<keyword evidence="19" id="KW-1185">Reference proteome</keyword>
<evidence type="ECO:0000256" key="1">
    <source>
        <dbReference type="ARBA" id="ARBA00001798"/>
    </source>
</evidence>
<dbReference type="Pfam" id="PF05773">
    <property type="entry name" value="RWD"/>
    <property type="match status" value="1"/>
</dbReference>
<feature type="domain" description="B box-type" evidence="15">
    <location>
        <begin position="494"/>
        <end position="551"/>
    </location>
</feature>
<evidence type="ECO:0000259" key="15">
    <source>
        <dbReference type="PROSITE" id="PS50119"/>
    </source>
</evidence>
<evidence type="ECO:0000256" key="2">
    <source>
        <dbReference type="ARBA" id="ARBA00001947"/>
    </source>
</evidence>
<feature type="compositionally biased region" description="Basic and acidic residues" evidence="13">
    <location>
        <begin position="19"/>
        <end position="37"/>
    </location>
</feature>
<dbReference type="CDD" id="cd23821">
    <property type="entry name" value="RWD_IMPACT"/>
    <property type="match status" value="1"/>
</dbReference>
<proteinExistence type="inferred from homology"/>
<dbReference type="SMART" id="SM00184">
    <property type="entry name" value="RING"/>
    <property type="match status" value="3"/>
</dbReference>
<organism evidence="18 19">
    <name type="scientific">Urochloa decumbens</name>
    <dbReference type="NCBI Taxonomy" id="240449"/>
    <lineage>
        <taxon>Eukaryota</taxon>
        <taxon>Viridiplantae</taxon>
        <taxon>Streptophyta</taxon>
        <taxon>Embryophyta</taxon>
        <taxon>Tracheophyta</taxon>
        <taxon>Spermatophyta</taxon>
        <taxon>Magnoliopsida</taxon>
        <taxon>Liliopsida</taxon>
        <taxon>Poales</taxon>
        <taxon>Poaceae</taxon>
        <taxon>PACMAD clade</taxon>
        <taxon>Panicoideae</taxon>
        <taxon>Panicodae</taxon>
        <taxon>Paniceae</taxon>
        <taxon>Melinidinae</taxon>
        <taxon>Urochloa</taxon>
    </lineage>
</organism>
<dbReference type="FunFam" id="3.30.40.10:FF:000358">
    <property type="entry name" value="RBR-type E3 ubiquitin transferase"/>
    <property type="match status" value="1"/>
</dbReference>
<dbReference type="PANTHER" id="PTHR11685">
    <property type="entry name" value="RBR FAMILY RING FINGER AND IBR DOMAIN-CONTAINING"/>
    <property type="match status" value="1"/>
</dbReference>
<dbReference type="GO" id="GO:0061630">
    <property type="term" value="F:ubiquitin protein ligase activity"/>
    <property type="evidence" value="ECO:0007669"/>
    <property type="project" value="UniProtKB-EC"/>
</dbReference>
<evidence type="ECO:0000313" key="18">
    <source>
        <dbReference type="EMBL" id="CAL5030283.1"/>
    </source>
</evidence>
<dbReference type="PROSITE" id="PS51873">
    <property type="entry name" value="TRIAD"/>
    <property type="match status" value="1"/>
</dbReference>
<keyword evidence="6" id="KW-0808">Transferase</keyword>
<evidence type="ECO:0000256" key="7">
    <source>
        <dbReference type="ARBA" id="ARBA00022723"/>
    </source>
</evidence>
<feature type="compositionally biased region" description="Basic and acidic residues" evidence="13">
    <location>
        <begin position="1"/>
        <end position="12"/>
    </location>
</feature>
<dbReference type="PROSITE" id="PS50908">
    <property type="entry name" value="RWD"/>
    <property type="match status" value="1"/>
</dbReference>
<dbReference type="Gene3D" id="1.20.120.1750">
    <property type="match status" value="1"/>
</dbReference>
<keyword evidence="9 12" id="KW-0863">Zinc-finger</keyword>
<feature type="domain" description="RING-type" evidence="14">
    <location>
        <begin position="240"/>
        <end position="288"/>
    </location>
</feature>
<keyword evidence="11" id="KW-0862">Zinc</keyword>
<dbReference type="Pfam" id="PF01485">
    <property type="entry name" value="IBR"/>
    <property type="match status" value="1"/>
</dbReference>
<dbReference type="CDD" id="cd20336">
    <property type="entry name" value="Rcat_RBR"/>
    <property type="match status" value="1"/>
</dbReference>
<feature type="domain" description="RING-type" evidence="17">
    <location>
        <begin position="236"/>
        <end position="463"/>
    </location>
</feature>
<dbReference type="Gene3D" id="3.10.110.10">
    <property type="entry name" value="Ubiquitin Conjugating Enzyme"/>
    <property type="match status" value="1"/>
</dbReference>
<dbReference type="EMBL" id="OZ075141">
    <property type="protein sequence ID" value="CAL5030283.1"/>
    <property type="molecule type" value="Genomic_DNA"/>
</dbReference>
<feature type="domain" description="RWD" evidence="16">
    <location>
        <begin position="56"/>
        <end position="184"/>
    </location>
</feature>
<evidence type="ECO:0000256" key="6">
    <source>
        <dbReference type="ARBA" id="ARBA00022679"/>
    </source>
</evidence>
<dbReference type="InterPro" id="IPR000315">
    <property type="entry name" value="Znf_B-box"/>
</dbReference>
<dbReference type="SMART" id="SM00591">
    <property type="entry name" value="RWD"/>
    <property type="match status" value="1"/>
</dbReference>
<dbReference type="InterPro" id="IPR016135">
    <property type="entry name" value="UBQ-conjugating_enzyme/RWD"/>
</dbReference>
<dbReference type="AlphaFoldDB" id="A0ABC9D2Z9"/>
<dbReference type="InterPro" id="IPR013083">
    <property type="entry name" value="Znf_RING/FYVE/PHD"/>
</dbReference>
<reference evidence="18" key="1">
    <citation type="submission" date="2024-10" db="EMBL/GenBank/DDBJ databases">
        <authorList>
            <person name="Ryan C."/>
        </authorList>
    </citation>
    <scope>NUCLEOTIDE SEQUENCE [LARGE SCALE GENOMIC DNA]</scope>
</reference>
<dbReference type="SUPFAM" id="SSF57850">
    <property type="entry name" value="RING/U-box"/>
    <property type="match status" value="4"/>
</dbReference>
<dbReference type="Proteomes" id="UP001497457">
    <property type="component" value="Chromosome 31b"/>
</dbReference>
<dbReference type="GO" id="GO:0008270">
    <property type="term" value="F:zinc ion binding"/>
    <property type="evidence" value="ECO:0007669"/>
    <property type="project" value="UniProtKB-KW"/>
</dbReference>
<evidence type="ECO:0000259" key="14">
    <source>
        <dbReference type="PROSITE" id="PS50089"/>
    </source>
</evidence>
<evidence type="ECO:0000256" key="13">
    <source>
        <dbReference type="SAM" id="MobiDB-lite"/>
    </source>
</evidence>
<evidence type="ECO:0000256" key="5">
    <source>
        <dbReference type="ARBA" id="ARBA00012251"/>
    </source>
</evidence>
<name>A0ABC9D2Z9_9POAL</name>
<gene>
    <name evidence="18" type="ORF">URODEC1_LOCUS80880</name>
</gene>
<dbReference type="SUPFAM" id="SSF54495">
    <property type="entry name" value="UBC-like"/>
    <property type="match status" value="1"/>
</dbReference>
<protein>
    <recommendedName>
        <fullName evidence="5">RBR-type E3 ubiquitin transferase</fullName>
        <ecNumber evidence="5">2.3.2.31</ecNumber>
    </recommendedName>
</protein>
<dbReference type="CDD" id="cd20341">
    <property type="entry name" value="BRcat_RBR_RNF14"/>
    <property type="match status" value="1"/>
</dbReference>
<comment type="cofactor">
    <cofactor evidence="2">
        <name>Zn(2+)</name>
        <dbReference type="ChEBI" id="CHEBI:29105"/>
    </cofactor>
</comment>
<dbReference type="InterPro" id="IPR044066">
    <property type="entry name" value="TRIAD_supradom"/>
</dbReference>
<keyword evidence="10" id="KW-0833">Ubl conjugation pathway</keyword>
<accession>A0ABC9D2Z9</accession>
<comment type="function">
    <text evidence="3">Might act as an E3 ubiquitin-protein ligase, or as part of E3 complex, which accepts ubiquitin from specific E2 ubiquitin-conjugating enzymes and then transfers it to substrates.</text>
</comment>